<keyword evidence="5" id="KW-0548">Nucleotidyltransferase</keyword>
<dbReference type="SUPFAM" id="SSF81301">
    <property type="entry name" value="Nucleotidyltransferase"/>
    <property type="match status" value="1"/>
</dbReference>
<keyword evidence="7" id="KW-0479">Metal-binding</keyword>
<keyword evidence="4" id="KW-0808">Transferase</keyword>
<dbReference type="InterPro" id="IPR002054">
    <property type="entry name" value="DNA-dir_DNA_pol_X"/>
</dbReference>
<comment type="subcellular location">
    <subcellularLocation>
        <location evidence="1">Nucleus</location>
    </subcellularLocation>
</comment>
<dbReference type="OrthoDB" id="205514at2759"/>
<protein>
    <recommendedName>
        <fullName evidence="11">DNA-directed DNA polymerase X domain-containing protein</fullName>
    </recommendedName>
</protein>
<dbReference type="Pfam" id="PF14791">
    <property type="entry name" value="DNA_pol_B_thumb"/>
    <property type="match status" value="1"/>
</dbReference>
<evidence type="ECO:0000259" key="11">
    <source>
        <dbReference type="SMART" id="SM00483"/>
    </source>
</evidence>
<dbReference type="GO" id="GO:0006303">
    <property type="term" value="P:double-strand break repair via nonhomologous end joining"/>
    <property type="evidence" value="ECO:0007669"/>
    <property type="project" value="TreeGrafter"/>
</dbReference>
<evidence type="ECO:0000256" key="2">
    <source>
        <dbReference type="ARBA" id="ARBA00008323"/>
    </source>
</evidence>
<dbReference type="InterPro" id="IPR029398">
    <property type="entry name" value="PolB_thumb"/>
</dbReference>
<evidence type="ECO:0000313" key="12">
    <source>
        <dbReference type="EMBL" id="GAX74898.1"/>
    </source>
</evidence>
<dbReference type="InterPro" id="IPR002008">
    <property type="entry name" value="DNA_pol_X_beta-like"/>
</dbReference>
<comment type="caution">
    <text evidence="12">The sequence shown here is derived from an EMBL/GenBank/DDBJ whole genome shotgun (WGS) entry which is preliminary data.</text>
</comment>
<name>A0A250WVP6_9CHLO</name>
<evidence type="ECO:0000256" key="10">
    <source>
        <dbReference type="SAM" id="MobiDB-lite"/>
    </source>
</evidence>
<dbReference type="Gene3D" id="3.30.460.10">
    <property type="entry name" value="Beta Polymerase, domain 2"/>
    <property type="match status" value="1"/>
</dbReference>
<evidence type="ECO:0000256" key="6">
    <source>
        <dbReference type="ARBA" id="ARBA00022705"/>
    </source>
</evidence>
<comment type="similarity">
    <text evidence="2">Belongs to the DNA polymerase type-X family.</text>
</comment>
<keyword evidence="13" id="KW-1185">Reference proteome</keyword>
<dbReference type="PRINTS" id="PR00870">
    <property type="entry name" value="DNAPOLXBETA"/>
</dbReference>
<proteinExistence type="inferred from homology"/>
<keyword evidence="6" id="KW-0235">DNA replication</keyword>
<keyword evidence="3" id="KW-0237">DNA synthesis</keyword>
<dbReference type="Gene3D" id="1.10.150.20">
    <property type="entry name" value="5' to 3' exonuclease, C-terminal subdomain"/>
    <property type="match status" value="1"/>
</dbReference>
<dbReference type="GO" id="GO:0003677">
    <property type="term" value="F:DNA binding"/>
    <property type="evidence" value="ECO:0007669"/>
    <property type="project" value="InterPro"/>
</dbReference>
<dbReference type="SMART" id="SM00483">
    <property type="entry name" value="POLXc"/>
    <property type="match status" value="1"/>
</dbReference>
<dbReference type="InterPro" id="IPR022312">
    <property type="entry name" value="DNA_pol_X"/>
</dbReference>
<dbReference type="EMBL" id="BEGY01000009">
    <property type="protein sequence ID" value="GAX74898.1"/>
    <property type="molecule type" value="Genomic_DNA"/>
</dbReference>
<dbReference type="PANTHER" id="PTHR11276">
    <property type="entry name" value="DNA POLYMERASE TYPE-X FAMILY MEMBER"/>
    <property type="match status" value="1"/>
</dbReference>
<dbReference type="Proteomes" id="UP000232323">
    <property type="component" value="Unassembled WGS sequence"/>
</dbReference>
<evidence type="ECO:0000256" key="4">
    <source>
        <dbReference type="ARBA" id="ARBA00022679"/>
    </source>
</evidence>
<organism evidence="12 13">
    <name type="scientific">Chlamydomonas eustigma</name>
    <dbReference type="NCBI Taxonomy" id="1157962"/>
    <lineage>
        <taxon>Eukaryota</taxon>
        <taxon>Viridiplantae</taxon>
        <taxon>Chlorophyta</taxon>
        <taxon>core chlorophytes</taxon>
        <taxon>Chlorophyceae</taxon>
        <taxon>CS clade</taxon>
        <taxon>Chlamydomonadales</taxon>
        <taxon>Chlamydomonadaceae</taxon>
        <taxon>Chlamydomonas</taxon>
    </lineage>
</organism>
<feature type="region of interest" description="Disordered" evidence="10">
    <location>
        <begin position="124"/>
        <end position="143"/>
    </location>
</feature>
<dbReference type="InterPro" id="IPR037160">
    <property type="entry name" value="DNA_Pol_thumb_sf"/>
</dbReference>
<dbReference type="PANTHER" id="PTHR11276:SF28">
    <property type="entry name" value="DNA POLYMERASE LAMBDA"/>
    <property type="match status" value="1"/>
</dbReference>
<evidence type="ECO:0000256" key="3">
    <source>
        <dbReference type="ARBA" id="ARBA00022634"/>
    </source>
</evidence>
<evidence type="ECO:0000256" key="9">
    <source>
        <dbReference type="PIRSR" id="PIRSR622312-50"/>
    </source>
</evidence>
<dbReference type="GO" id="GO:0003887">
    <property type="term" value="F:DNA-directed DNA polymerase activity"/>
    <property type="evidence" value="ECO:0007669"/>
    <property type="project" value="InterPro"/>
</dbReference>
<sequence length="1072" mass="117636">MRKRMFVIFKENFTCFQLGSSRPFVVLGRGTEELRILSLNISREHVRVQLDENQNAVTIIPLKRPVFILRQGPGVPQKLQCSEHGTKLYPGDHFFLEQSRDGRLCHGFLVSNVNQRSLVSSIPSDTSIKAAQPSPPEQLSNKRKCDAIQSMGNKARPDLTSLQDPTAMQLAGTSKTHAGFSTATLPVASSQTPATVTTYSGLHADGEHFNNMNPARSPVPESLLSTKISNSTTSPSKKRIFSDNGRLYCNNMTPQSKRNNSQSVNNDNNIAKEEGKLIGILSGLAVCFWTTAHTKVLQGLLQKAGAKVQGIVCPSTTHVVLSHDALTADEVAARVAKELHLSSTVSGQTSKSPASRFSQQLCGHADISDASPAFRSCGDQKGGRNLVFQSHNHVDYLSKGKPQTMETKNIGEMELVTPLYFSESLAQGILLPSVEYKTKLQLSLQDHSVVTSSHEGERSCELAPYRAKLAERENSKDEVGLAASSGSVRHINQKDAIEGMREIMQDVTDAGTGPEEGIKVDETSAATCHVKGSPVIQQQVLHGYLIPGPEDICSSTELWGVDNKWVEPWDENLAQDTLSRLNEAWRPFSKARAMKMLEHQQHPNAVTERHDTKFSDSMQPAHSSRHAAEGFDLTPNVNPATNSAEIVPSDVASSSRQQLINRTCMHTACCVQTFCFIIELKRVLKSYVGGSKDQFKKKAVQQAINVMEVLSEPIRAVEDVDRLLWKLGDKTREKVCDILLGEGTYWRNEIRSKDERLRALSSFMEVWGAGETTAISWYNQGCRNIVDVAALKNLTSMQRVGIKYYHDFLKRIPRLEVAEAEQLIREVFLDILVEKTGVGRTLASQQCHVRAMGSYLSGRKDTSDIDILLAPSPAAVEAAGLTAPHTLAPSALLQAVLNRLREQGWVTRDSEHFGAASPKFDEDRRCGNYAPSTSLNDSNSSATFLGVWKGPSSPCARRLDIKVYPLEVLPFAVTHFGSGSNFNRALRYFCKVGGAAQGAAAAAVADGKYFRLSDLGMTLRISIGPQVPVTEENGETVVCGPSVSAKNETDIFNALGLHYVPPHLRHAMREDL</sequence>
<dbReference type="InterPro" id="IPR028207">
    <property type="entry name" value="DNA_pol_B_palm_palm"/>
</dbReference>
<evidence type="ECO:0000256" key="1">
    <source>
        <dbReference type="ARBA" id="ARBA00004123"/>
    </source>
</evidence>
<dbReference type="SUPFAM" id="SSF81585">
    <property type="entry name" value="PsbU/PolX domain-like"/>
    <property type="match status" value="1"/>
</dbReference>
<dbReference type="STRING" id="1157962.A0A250WVP6"/>
<dbReference type="InterPro" id="IPR018944">
    <property type="entry name" value="DNA_pol_lambd_fingers_domain"/>
</dbReference>
<gene>
    <name evidence="12" type="ORF">CEUSTIGMA_g2344.t1</name>
</gene>
<dbReference type="Pfam" id="PF14792">
    <property type="entry name" value="DNA_pol_B_palm"/>
    <property type="match status" value="1"/>
</dbReference>
<feature type="active site" description="Nucleophile; Schiff-base intermediate with DNA; for 5'-dRP lyase activity" evidence="9">
    <location>
        <position position="734"/>
    </location>
</feature>
<dbReference type="InterPro" id="IPR043519">
    <property type="entry name" value="NT_sf"/>
</dbReference>
<dbReference type="Pfam" id="PF10391">
    <property type="entry name" value="DNA_pol_lambd_f"/>
    <property type="match status" value="1"/>
</dbReference>
<evidence type="ECO:0000313" key="13">
    <source>
        <dbReference type="Proteomes" id="UP000232323"/>
    </source>
</evidence>
<dbReference type="Gene3D" id="3.30.210.10">
    <property type="entry name" value="DNA polymerase, thumb domain"/>
    <property type="match status" value="1"/>
</dbReference>
<dbReference type="GO" id="GO:0046872">
    <property type="term" value="F:metal ion binding"/>
    <property type="evidence" value="ECO:0007669"/>
    <property type="project" value="UniProtKB-KW"/>
</dbReference>
<feature type="domain" description="DNA-directed DNA polymerase X" evidence="11">
    <location>
        <begin position="670"/>
        <end position="1066"/>
    </location>
</feature>
<dbReference type="FunFam" id="1.10.150.20:FF:000010">
    <property type="entry name" value="DNA polymerase lambda"/>
    <property type="match status" value="1"/>
</dbReference>
<dbReference type="GO" id="GO:0005634">
    <property type="term" value="C:nucleus"/>
    <property type="evidence" value="ECO:0007669"/>
    <property type="project" value="UniProtKB-SubCell"/>
</dbReference>
<reference evidence="12 13" key="1">
    <citation type="submission" date="2017-08" db="EMBL/GenBank/DDBJ databases">
        <title>Acidophilic green algal genome provides insights into adaptation to an acidic environment.</title>
        <authorList>
            <person name="Hirooka S."/>
            <person name="Hirose Y."/>
            <person name="Kanesaki Y."/>
            <person name="Higuchi S."/>
            <person name="Fujiwara T."/>
            <person name="Onuma R."/>
            <person name="Era A."/>
            <person name="Ohbayashi R."/>
            <person name="Uzuka A."/>
            <person name="Nozaki H."/>
            <person name="Yoshikawa H."/>
            <person name="Miyagishima S.Y."/>
        </authorList>
    </citation>
    <scope>NUCLEOTIDE SEQUENCE [LARGE SCALE GENOMIC DNA]</scope>
    <source>
        <strain evidence="12 13">NIES-2499</strain>
    </source>
</reference>
<dbReference type="AlphaFoldDB" id="A0A250WVP6"/>
<accession>A0A250WVP6</accession>
<evidence type="ECO:0000256" key="8">
    <source>
        <dbReference type="ARBA" id="ARBA00023242"/>
    </source>
</evidence>
<keyword evidence="8" id="KW-0539">Nucleus</keyword>
<evidence type="ECO:0000256" key="5">
    <source>
        <dbReference type="ARBA" id="ARBA00022695"/>
    </source>
</evidence>
<evidence type="ECO:0000256" key="7">
    <source>
        <dbReference type="ARBA" id="ARBA00022723"/>
    </source>
</evidence>